<dbReference type="AlphaFoldDB" id="A0A917PGC3"/>
<reference evidence="2" key="2">
    <citation type="submission" date="2020-09" db="EMBL/GenBank/DDBJ databases">
        <authorList>
            <person name="Sun Q."/>
            <person name="Zhou Y."/>
        </authorList>
    </citation>
    <scope>NUCLEOTIDE SEQUENCE</scope>
    <source>
        <strain evidence="2">CGMCC 1.8984</strain>
    </source>
</reference>
<feature type="region of interest" description="Disordered" evidence="1">
    <location>
        <begin position="27"/>
        <end position="65"/>
    </location>
</feature>
<dbReference type="Proteomes" id="UP000636956">
    <property type="component" value="Unassembled WGS sequence"/>
</dbReference>
<gene>
    <name evidence="2" type="ORF">GCM10011372_13780</name>
</gene>
<name>A0A917PGC3_9MICO</name>
<keyword evidence="3" id="KW-1185">Reference proteome</keyword>
<protein>
    <submittedName>
        <fullName evidence="2">Uncharacterized protein</fullName>
    </submittedName>
</protein>
<evidence type="ECO:0000313" key="3">
    <source>
        <dbReference type="Proteomes" id="UP000636956"/>
    </source>
</evidence>
<accession>A0A917PGC3</accession>
<reference evidence="2" key="1">
    <citation type="journal article" date="2014" name="Int. J. Syst. Evol. Microbiol.">
        <title>Complete genome sequence of Corynebacterium casei LMG S-19264T (=DSM 44701T), isolated from a smear-ripened cheese.</title>
        <authorList>
            <consortium name="US DOE Joint Genome Institute (JGI-PGF)"/>
            <person name="Walter F."/>
            <person name="Albersmeier A."/>
            <person name="Kalinowski J."/>
            <person name="Ruckert C."/>
        </authorList>
    </citation>
    <scope>NUCLEOTIDE SEQUENCE</scope>
    <source>
        <strain evidence="2">CGMCC 1.8984</strain>
    </source>
</reference>
<comment type="caution">
    <text evidence="2">The sequence shown here is derived from an EMBL/GenBank/DDBJ whole genome shotgun (WGS) entry which is preliminary data.</text>
</comment>
<evidence type="ECO:0000256" key="1">
    <source>
        <dbReference type="SAM" id="MobiDB-lite"/>
    </source>
</evidence>
<sequence length="65" mass="7154">MVSQAADRGNADRLWNETVAPAWECEPRRNRVRRTGGSESTDDEAPAVGRGFESVDLRGLEPLTP</sequence>
<evidence type="ECO:0000313" key="2">
    <source>
        <dbReference type="EMBL" id="GGJ76754.1"/>
    </source>
</evidence>
<organism evidence="2 3">
    <name type="scientific">Agromyces bauzanensis</name>
    <dbReference type="NCBI Taxonomy" id="1308924"/>
    <lineage>
        <taxon>Bacteria</taxon>
        <taxon>Bacillati</taxon>
        <taxon>Actinomycetota</taxon>
        <taxon>Actinomycetes</taxon>
        <taxon>Micrococcales</taxon>
        <taxon>Microbacteriaceae</taxon>
        <taxon>Agromyces</taxon>
    </lineage>
</organism>
<dbReference type="EMBL" id="BMMD01000006">
    <property type="protein sequence ID" value="GGJ76754.1"/>
    <property type="molecule type" value="Genomic_DNA"/>
</dbReference>
<proteinExistence type="predicted"/>